<dbReference type="AlphaFoldDB" id="A0A915D9V6"/>
<name>A0A915D9V6_9BILA</name>
<protein>
    <submittedName>
        <fullName evidence="2">Uncharacterized protein</fullName>
    </submittedName>
</protein>
<reference evidence="2" key="1">
    <citation type="submission" date="2022-11" db="UniProtKB">
        <authorList>
            <consortium name="WormBaseParasite"/>
        </authorList>
    </citation>
    <scope>IDENTIFICATION</scope>
</reference>
<accession>A0A915D9V6</accession>
<keyword evidence="1" id="KW-1185">Reference proteome</keyword>
<proteinExistence type="predicted"/>
<evidence type="ECO:0000313" key="2">
    <source>
        <dbReference type="WBParaSite" id="jg171"/>
    </source>
</evidence>
<dbReference type="WBParaSite" id="jg171">
    <property type="protein sequence ID" value="jg171"/>
    <property type="gene ID" value="jg171"/>
</dbReference>
<evidence type="ECO:0000313" key="1">
    <source>
        <dbReference type="Proteomes" id="UP000887574"/>
    </source>
</evidence>
<sequence>MIGWRRQRMARLQIRSSTTTAIELSEKELVAHKRVLAAIERPHLKVLSATDNTEEEVGQDFPDQTVDRPNRVKVAEATSQLLKQLGNIKERIESEHLQSLNLLDKLHVRRIGLEEERSKLESLISNTMDIAEQKASSRQ</sequence>
<organism evidence="1 2">
    <name type="scientific">Ditylenchus dipsaci</name>
    <dbReference type="NCBI Taxonomy" id="166011"/>
    <lineage>
        <taxon>Eukaryota</taxon>
        <taxon>Metazoa</taxon>
        <taxon>Ecdysozoa</taxon>
        <taxon>Nematoda</taxon>
        <taxon>Chromadorea</taxon>
        <taxon>Rhabditida</taxon>
        <taxon>Tylenchina</taxon>
        <taxon>Tylenchomorpha</taxon>
        <taxon>Sphaerularioidea</taxon>
        <taxon>Anguinidae</taxon>
        <taxon>Anguininae</taxon>
        <taxon>Ditylenchus</taxon>
    </lineage>
</organism>
<dbReference type="Proteomes" id="UP000887574">
    <property type="component" value="Unplaced"/>
</dbReference>